<comment type="caution">
    <text evidence="6">The sequence shown here is derived from an EMBL/GenBank/DDBJ whole genome shotgun (WGS) entry which is preliminary data.</text>
</comment>
<dbReference type="RefSeq" id="WP_344031817.1">
    <property type="nucleotide sequence ID" value="NZ_BAAABX010000072.1"/>
</dbReference>
<keyword evidence="3" id="KW-0460">Magnesium</keyword>
<name>A0ABN0Z4S3_9ACTN</name>
<evidence type="ECO:0000313" key="6">
    <source>
        <dbReference type="EMBL" id="GAA0433462.1"/>
    </source>
</evidence>
<accession>A0ABN0Z4S3</accession>
<sequence length="284" mass="30220">MPVWPGTAMPSRGSHPAPGPDAEAEIERVTDLILAATAPPPAGTLESATAALRRFIGERAPWTKVTARQSLAVDDPLRVAAERAADEATYRARCAGPGIGLESAFTYGRSLALISRELLAHGRTLTQSAPPRPRVTARALICRRSPAREREVLMVSPAYPGTPGTNFRLPGGPTAANEPVWEAMTRTVGQETGLAVRPARLLVTDWAQESGITFVYAVVPLDGEVTVRLPGEPEPTGYAWVAADELGDRCTPHQARRVRAALDAARNGTLAELRRGEPAYAVAA</sequence>
<gene>
    <name evidence="6" type="ORF">GCM10010357_63760</name>
</gene>
<dbReference type="Proteomes" id="UP001500879">
    <property type="component" value="Unassembled WGS sequence"/>
</dbReference>
<reference evidence="6 7" key="1">
    <citation type="journal article" date="2019" name="Int. J. Syst. Evol. Microbiol.">
        <title>The Global Catalogue of Microorganisms (GCM) 10K type strain sequencing project: providing services to taxonomists for standard genome sequencing and annotation.</title>
        <authorList>
            <consortium name="The Broad Institute Genomics Platform"/>
            <consortium name="The Broad Institute Genome Sequencing Center for Infectious Disease"/>
            <person name="Wu L."/>
            <person name="Ma J."/>
        </authorList>
    </citation>
    <scope>NUCLEOTIDE SEQUENCE [LARGE SCALE GENOMIC DNA]</scope>
    <source>
        <strain evidence="6 7">JCM 4788</strain>
    </source>
</reference>
<dbReference type="EMBL" id="BAAABX010000072">
    <property type="protein sequence ID" value="GAA0433462.1"/>
    <property type="molecule type" value="Genomic_DNA"/>
</dbReference>
<feature type="region of interest" description="Disordered" evidence="4">
    <location>
        <begin position="1"/>
        <end position="23"/>
    </location>
</feature>
<dbReference type="Gene3D" id="3.90.79.10">
    <property type="entry name" value="Nucleoside Triphosphate Pyrophosphohydrolase"/>
    <property type="match status" value="1"/>
</dbReference>
<dbReference type="InterPro" id="IPR015797">
    <property type="entry name" value="NUDIX_hydrolase-like_dom_sf"/>
</dbReference>
<evidence type="ECO:0000256" key="2">
    <source>
        <dbReference type="ARBA" id="ARBA00022801"/>
    </source>
</evidence>
<dbReference type="InterPro" id="IPR046300">
    <property type="entry name" value="DUF6415"/>
</dbReference>
<evidence type="ECO:0000256" key="1">
    <source>
        <dbReference type="ARBA" id="ARBA00001946"/>
    </source>
</evidence>
<organism evidence="6 7">
    <name type="scientific">Streptomyces luteireticuli</name>
    <dbReference type="NCBI Taxonomy" id="173858"/>
    <lineage>
        <taxon>Bacteria</taxon>
        <taxon>Bacillati</taxon>
        <taxon>Actinomycetota</taxon>
        <taxon>Actinomycetes</taxon>
        <taxon>Kitasatosporales</taxon>
        <taxon>Streptomycetaceae</taxon>
        <taxon>Streptomyces</taxon>
    </lineage>
</organism>
<evidence type="ECO:0000259" key="5">
    <source>
        <dbReference type="PROSITE" id="PS51462"/>
    </source>
</evidence>
<protein>
    <recommendedName>
        <fullName evidence="5">Nudix hydrolase domain-containing protein</fullName>
    </recommendedName>
</protein>
<dbReference type="PANTHER" id="PTHR43046">
    <property type="entry name" value="GDP-MANNOSE MANNOSYL HYDROLASE"/>
    <property type="match status" value="1"/>
</dbReference>
<comment type="cofactor">
    <cofactor evidence="1">
        <name>Mg(2+)</name>
        <dbReference type="ChEBI" id="CHEBI:18420"/>
    </cofactor>
</comment>
<dbReference type="PANTHER" id="PTHR43046:SF12">
    <property type="entry name" value="GDP-MANNOSE MANNOSYL HYDROLASE"/>
    <property type="match status" value="1"/>
</dbReference>
<dbReference type="PROSITE" id="PS51462">
    <property type="entry name" value="NUDIX"/>
    <property type="match status" value="1"/>
</dbReference>
<dbReference type="Pfam" id="PF19979">
    <property type="entry name" value="DUF6415"/>
    <property type="match status" value="1"/>
</dbReference>
<feature type="domain" description="Nudix hydrolase" evidence="5">
    <location>
        <begin position="131"/>
        <end position="263"/>
    </location>
</feature>
<evidence type="ECO:0000256" key="3">
    <source>
        <dbReference type="ARBA" id="ARBA00022842"/>
    </source>
</evidence>
<dbReference type="Pfam" id="PF00293">
    <property type="entry name" value="NUDIX"/>
    <property type="match status" value="1"/>
</dbReference>
<keyword evidence="7" id="KW-1185">Reference proteome</keyword>
<evidence type="ECO:0000313" key="7">
    <source>
        <dbReference type="Proteomes" id="UP001500879"/>
    </source>
</evidence>
<proteinExistence type="predicted"/>
<keyword evidence="2" id="KW-0378">Hydrolase</keyword>
<evidence type="ECO:0000256" key="4">
    <source>
        <dbReference type="SAM" id="MobiDB-lite"/>
    </source>
</evidence>
<dbReference type="SUPFAM" id="SSF55811">
    <property type="entry name" value="Nudix"/>
    <property type="match status" value="1"/>
</dbReference>
<dbReference type="InterPro" id="IPR000086">
    <property type="entry name" value="NUDIX_hydrolase_dom"/>
</dbReference>